<dbReference type="GO" id="GO:0003777">
    <property type="term" value="F:microtubule motor activity"/>
    <property type="evidence" value="ECO:0007669"/>
    <property type="project" value="InterPro"/>
</dbReference>
<feature type="region of interest" description="Disordered" evidence="9">
    <location>
        <begin position="472"/>
        <end position="505"/>
    </location>
</feature>
<dbReference type="GO" id="GO:0007018">
    <property type="term" value="P:microtubule-based movement"/>
    <property type="evidence" value="ECO:0007669"/>
    <property type="project" value="InterPro"/>
</dbReference>
<keyword evidence="7" id="KW-0493">Microtubule</keyword>
<evidence type="ECO:0000256" key="1">
    <source>
        <dbReference type="ARBA" id="ARBA00004245"/>
    </source>
</evidence>
<dbReference type="PRINTS" id="PR00380">
    <property type="entry name" value="KINESINHEAVY"/>
</dbReference>
<keyword evidence="4 6" id="KW-0067">ATP-binding</keyword>
<dbReference type="PANTHER" id="PTHR47968:SF69">
    <property type="entry name" value="KINESIN-LIKE PROTEIN"/>
    <property type="match status" value="1"/>
</dbReference>
<organism evidence="11 12">
    <name type="scientific">Vulpes vulpes</name>
    <name type="common">Red fox</name>
    <dbReference type="NCBI Taxonomy" id="9627"/>
    <lineage>
        <taxon>Eukaryota</taxon>
        <taxon>Metazoa</taxon>
        <taxon>Chordata</taxon>
        <taxon>Craniata</taxon>
        <taxon>Vertebrata</taxon>
        <taxon>Euteleostomi</taxon>
        <taxon>Mammalia</taxon>
        <taxon>Eutheria</taxon>
        <taxon>Laurasiatheria</taxon>
        <taxon>Carnivora</taxon>
        <taxon>Caniformia</taxon>
        <taxon>Canidae</taxon>
        <taxon>Vulpes</taxon>
    </lineage>
</organism>
<reference evidence="12" key="2">
    <citation type="submission" date="2025-08" db="UniProtKB">
        <authorList>
            <consortium name="RefSeq"/>
        </authorList>
    </citation>
    <scope>IDENTIFICATION</scope>
    <source>
        <tissue evidence="12">Cell line</tissue>
    </source>
</reference>
<dbReference type="PANTHER" id="PTHR47968">
    <property type="entry name" value="CENTROMERE PROTEIN E"/>
    <property type="match status" value="1"/>
</dbReference>
<dbReference type="PROSITE" id="PS00411">
    <property type="entry name" value="KINESIN_MOTOR_1"/>
    <property type="match status" value="1"/>
</dbReference>
<feature type="region of interest" description="Disordered" evidence="9">
    <location>
        <begin position="660"/>
        <end position="682"/>
    </location>
</feature>
<feature type="compositionally biased region" description="Basic and acidic residues" evidence="9">
    <location>
        <begin position="814"/>
        <end position="826"/>
    </location>
</feature>
<dbReference type="Gene3D" id="3.40.850.10">
    <property type="entry name" value="Kinesin motor domain"/>
    <property type="match status" value="1"/>
</dbReference>
<dbReference type="Proteomes" id="UP001652641">
    <property type="component" value="Chromosome 3"/>
</dbReference>
<keyword evidence="5" id="KW-0206">Cytoskeleton</keyword>
<evidence type="ECO:0000256" key="2">
    <source>
        <dbReference type="ARBA" id="ARBA00022490"/>
    </source>
</evidence>
<evidence type="ECO:0000256" key="3">
    <source>
        <dbReference type="ARBA" id="ARBA00022741"/>
    </source>
</evidence>
<proteinExistence type="inferred from homology"/>
<keyword evidence="11" id="KW-1185">Reference proteome</keyword>
<reference key="1">
    <citation type="submission" date="2019-01" db="UniProtKB">
        <authorList>
            <consortium name="RefSeq"/>
        </authorList>
    </citation>
    <scope>IDENTIFICATION</scope>
</reference>
<evidence type="ECO:0000256" key="8">
    <source>
        <dbReference type="SAM" id="Coils"/>
    </source>
</evidence>
<feature type="compositionally biased region" description="Polar residues" evidence="9">
    <location>
        <begin position="907"/>
        <end position="917"/>
    </location>
</feature>
<keyword evidence="6 7" id="KW-0505">Motor protein</keyword>
<comment type="subcellular location">
    <subcellularLocation>
        <location evidence="1">Cytoplasm</location>
        <location evidence="1">Cytoskeleton</location>
    </subcellularLocation>
</comment>
<dbReference type="SUPFAM" id="SSF52540">
    <property type="entry name" value="P-loop containing nucleoside triphosphate hydrolases"/>
    <property type="match status" value="1"/>
</dbReference>
<dbReference type="PROSITE" id="PS50067">
    <property type="entry name" value="KINESIN_MOTOR_2"/>
    <property type="match status" value="1"/>
</dbReference>
<dbReference type="GO" id="GO:0005929">
    <property type="term" value="C:cilium"/>
    <property type="evidence" value="ECO:0007669"/>
    <property type="project" value="UniProtKB-SubCell"/>
</dbReference>
<accession>A0A3Q7UIK1</accession>
<dbReference type="InterPro" id="IPR036961">
    <property type="entry name" value="Kinesin_motor_dom_sf"/>
</dbReference>
<dbReference type="InterPro" id="IPR019821">
    <property type="entry name" value="Kinesin_motor_CS"/>
</dbReference>
<feature type="compositionally biased region" description="Polar residues" evidence="9">
    <location>
        <begin position="224"/>
        <end position="236"/>
    </location>
</feature>
<dbReference type="GO" id="GO:0005524">
    <property type="term" value="F:ATP binding"/>
    <property type="evidence" value="ECO:0007669"/>
    <property type="project" value="UniProtKB-UniRule"/>
</dbReference>
<evidence type="ECO:0000256" key="7">
    <source>
        <dbReference type="RuleBase" id="RU000394"/>
    </source>
</evidence>
<feature type="coiled-coil region" evidence="8">
    <location>
        <begin position="379"/>
        <end position="406"/>
    </location>
</feature>
<dbReference type="RefSeq" id="XP_025867190.2">
    <property type="nucleotide sequence ID" value="XM_026011405.2"/>
</dbReference>
<dbReference type="InterPro" id="IPR027640">
    <property type="entry name" value="Kinesin-like_fam"/>
</dbReference>
<protein>
    <recommendedName>
        <fullName evidence="7">Kinesin-like protein</fullName>
    </recommendedName>
</protein>
<feature type="compositionally biased region" description="Polar residues" evidence="9">
    <location>
        <begin position="704"/>
        <end position="718"/>
    </location>
</feature>
<dbReference type="STRING" id="9627.ENSVVUP00000007123"/>
<evidence type="ECO:0000313" key="11">
    <source>
        <dbReference type="Proteomes" id="UP001652641"/>
    </source>
</evidence>
<dbReference type="InterPro" id="IPR027417">
    <property type="entry name" value="P-loop_NTPase"/>
</dbReference>
<evidence type="ECO:0000313" key="12">
    <source>
        <dbReference type="RefSeq" id="XP_025867190.2"/>
    </source>
</evidence>
<sequence>MPSGLTTGPSLGRGSPAMREMEPKDQQLMVALRIRPLSDTELEEGATVIAHKVGDQMVVLMDPGEDPEDTLRTHRSREKTFIFDTVFDQHASQEDVYRATTQHLVEGVVSGYNATVFAYGPSGAGKTYTMLGMDAEPGIYLQTLADLFRAIEEIRDSADCSVSMSYLEIYNEVIRDLLNPSSGFLDLREDSRGSIQIAGIMEVSTSNAQEIMQLLTKGNRQRTQEPTATNKTSSRSHAVLQVTVRQRSRGPDLVEEVRVGKLFMVDLAGSERASQTQNRGKRMKEGAHINRSLLALGNCINALSEKGGSRAQYVNFRDSKLTRLLKDALGGNSRTVMIAHISPASTYFEESRTTLLYAYRAKNIKTRVKRNLLNVSYRIAQYTDVISDLRREIEHLKSKIEKQEGEKRVMIPPSDGEEDSRLQMNKIRAQLIGAFKEQLEMRRSLVELENTNIELHVDTSRHLLTIADWEREKTHQHAHRDRTSERDEEAAEADADGDEGESVEPHEVALAREEVNMLLAEQRKTAALKAGLEQRLANAKKKASQLEKLLPTQVISEDQREVLRLLCRAHELEVENTELQANNLCRRNLMCQKDFVIQRYHQHRLLCEQLIQDQWQLIQGGGIAVPESLARRRCLYSRELGAGSLNRLLLLHTVMSSSLRDGSVLNTSPPPPEEASRDQLDNRKDLPWGAQFELPPMLLETDSGYRSSQGTPSKTLGKQDSLLPPPSLRILLTPPSHEQSSSLSVKNLVSKLCSPTGRDLGASQVAAEAGGLALSAQALKEMAVSTKSIALIAATRRSKAQDREGGGGRSSIRLLEEVALDSRDPKASVTPDPSPADRRWPLASPGKDCSTERKARRKRSPSLTWSVQTAAEHGAESQPSPAVLQLTKSSGKSFFPPVPAASKIKPSLSSHTDFIYS</sequence>
<evidence type="ECO:0000259" key="10">
    <source>
        <dbReference type="PROSITE" id="PS50067"/>
    </source>
</evidence>
<feature type="compositionally biased region" description="Basic and acidic residues" evidence="9">
    <location>
        <begin position="472"/>
        <end position="485"/>
    </location>
</feature>
<dbReference type="Pfam" id="PF00225">
    <property type="entry name" value="Kinesin"/>
    <property type="match status" value="1"/>
</dbReference>
<feature type="coiled-coil region" evidence="8">
    <location>
        <begin position="529"/>
        <end position="587"/>
    </location>
</feature>
<evidence type="ECO:0000256" key="4">
    <source>
        <dbReference type="ARBA" id="ARBA00022840"/>
    </source>
</evidence>
<comment type="similarity">
    <text evidence="6 7">Belongs to the TRAFAC class myosin-kinesin ATPase superfamily. Kinesin family.</text>
</comment>
<feature type="domain" description="Kinesin motor" evidence="10">
    <location>
        <begin position="27"/>
        <end position="364"/>
    </location>
</feature>
<dbReference type="SMART" id="SM00129">
    <property type="entry name" value="KISc"/>
    <property type="match status" value="1"/>
</dbReference>
<keyword evidence="3 6" id="KW-0547">Nucleotide-binding</keyword>
<dbReference type="CDD" id="cd01370">
    <property type="entry name" value="KISc_KIP3_like"/>
    <property type="match status" value="1"/>
</dbReference>
<keyword evidence="8" id="KW-0175">Coiled coil</keyword>
<dbReference type="GeneID" id="112929354"/>
<evidence type="ECO:0000256" key="9">
    <source>
        <dbReference type="SAM" id="MobiDB-lite"/>
    </source>
</evidence>
<feature type="region of interest" description="Disordered" evidence="9">
    <location>
        <begin position="700"/>
        <end position="744"/>
    </location>
</feature>
<dbReference type="InterPro" id="IPR001752">
    <property type="entry name" value="Kinesin_motor_dom"/>
</dbReference>
<feature type="region of interest" description="Disordered" evidence="9">
    <location>
        <begin position="795"/>
        <end position="917"/>
    </location>
</feature>
<feature type="compositionally biased region" description="Low complexity" evidence="9">
    <location>
        <begin position="728"/>
        <end position="744"/>
    </location>
</feature>
<feature type="binding site" evidence="6">
    <location>
        <begin position="120"/>
        <end position="127"/>
    </location>
    <ligand>
        <name>ATP</name>
        <dbReference type="ChEBI" id="CHEBI:30616"/>
    </ligand>
</feature>
<feature type="region of interest" description="Disordered" evidence="9">
    <location>
        <begin position="217"/>
        <end position="238"/>
    </location>
</feature>
<dbReference type="GO" id="GO:0005874">
    <property type="term" value="C:microtubule"/>
    <property type="evidence" value="ECO:0007669"/>
    <property type="project" value="UniProtKB-KW"/>
</dbReference>
<feature type="compositionally biased region" description="Acidic residues" evidence="9">
    <location>
        <begin position="486"/>
        <end position="502"/>
    </location>
</feature>
<evidence type="ECO:0000256" key="5">
    <source>
        <dbReference type="ARBA" id="ARBA00023212"/>
    </source>
</evidence>
<gene>
    <name evidence="12" type="primary">LOC112929354</name>
</gene>
<dbReference type="KEGG" id="vvp:112929354"/>
<evidence type="ECO:0000256" key="6">
    <source>
        <dbReference type="PROSITE-ProRule" id="PRU00283"/>
    </source>
</evidence>
<keyword evidence="2" id="KW-0963">Cytoplasm</keyword>
<dbReference type="GO" id="GO:0008017">
    <property type="term" value="F:microtubule binding"/>
    <property type="evidence" value="ECO:0007669"/>
    <property type="project" value="InterPro"/>
</dbReference>
<dbReference type="AlphaFoldDB" id="A0A3Q7UIK1"/>
<name>A0A3Q7UIK1_VULVU</name>